<dbReference type="AlphaFoldDB" id="A0A2N1MAV0"/>
<evidence type="ECO:0000313" key="2">
    <source>
        <dbReference type="Proteomes" id="UP000233469"/>
    </source>
</evidence>
<gene>
    <name evidence="1" type="ORF">RhiirC2_795805</name>
</gene>
<protein>
    <submittedName>
        <fullName evidence="1">Uncharacterized protein</fullName>
    </submittedName>
</protein>
<dbReference type="VEuPathDB" id="FungiDB:FUN_008594"/>
<accession>A0A2N1MAV0</accession>
<comment type="caution">
    <text evidence="1">The sequence shown here is derived from an EMBL/GenBank/DDBJ whole genome shotgun (WGS) entry which is preliminary data.</text>
</comment>
<dbReference type="Proteomes" id="UP000233469">
    <property type="component" value="Unassembled WGS sequence"/>
</dbReference>
<sequence>MSGSLKAMPAFGSICGFYRCLQDQVQGLRQDKWQCASSSYACFIPSRAKKCETHFLEQTGPMGRILRTDMGTDKNRYLGILEPHRGQIGTARP</sequence>
<reference evidence="1 2" key="2">
    <citation type="submission" date="2017-10" db="EMBL/GenBank/DDBJ databases">
        <title>Extensive intraspecific genome diversity in a model arbuscular mycorrhizal fungus.</title>
        <authorList>
            <person name="Chen E.C.H."/>
            <person name="Morin E."/>
            <person name="Baudet D."/>
            <person name="Noel J."/>
            <person name="Ndikumana S."/>
            <person name="Charron P."/>
            <person name="St-Onge C."/>
            <person name="Giorgi J."/>
            <person name="Grigoriev I.V."/>
            <person name="Roux C."/>
            <person name="Martin F.M."/>
            <person name="Corradi N."/>
        </authorList>
    </citation>
    <scope>NUCLEOTIDE SEQUENCE [LARGE SCALE GENOMIC DNA]</scope>
    <source>
        <strain evidence="1 2">C2</strain>
    </source>
</reference>
<reference evidence="1 2" key="1">
    <citation type="submission" date="2016-04" db="EMBL/GenBank/DDBJ databases">
        <title>Genome analyses suggest a sexual origin of heterokaryosis in a supposedly ancient asexual fungus.</title>
        <authorList>
            <person name="Ropars J."/>
            <person name="Sedzielewska K."/>
            <person name="Noel J."/>
            <person name="Charron P."/>
            <person name="Farinelli L."/>
            <person name="Marton T."/>
            <person name="Kruger M."/>
            <person name="Pelin A."/>
            <person name="Brachmann A."/>
            <person name="Corradi N."/>
        </authorList>
    </citation>
    <scope>NUCLEOTIDE SEQUENCE [LARGE SCALE GENOMIC DNA]</scope>
    <source>
        <strain evidence="1 2">C2</strain>
    </source>
</reference>
<name>A0A2N1MAV0_9GLOM</name>
<evidence type="ECO:0000313" key="1">
    <source>
        <dbReference type="EMBL" id="PKK58762.1"/>
    </source>
</evidence>
<organism evidence="1 2">
    <name type="scientific">Rhizophagus irregularis</name>
    <dbReference type="NCBI Taxonomy" id="588596"/>
    <lineage>
        <taxon>Eukaryota</taxon>
        <taxon>Fungi</taxon>
        <taxon>Fungi incertae sedis</taxon>
        <taxon>Mucoromycota</taxon>
        <taxon>Glomeromycotina</taxon>
        <taxon>Glomeromycetes</taxon>
        <taxon>Glomerales</taxon>
        <taxon>Glomeraceae</taxon>
        <taxon>Rhizophagus</taxon>
    </lineage>
</organism>
<dbReference type="EMBL" id="LLXL01003396">
    <property type="protein sequence ID" value="PKK58762.1"/>
    <property type="molecule type" value="Genomic_DNA"/>
</dbReference>
<proteinExistence type="predicted"/>